<dbReference type="Proteomes" id="UP000828048">
    <property type="component" value="Chromosome 7"/>
</dbReference>
<gene>
    <name evidence="1" type="ORF">Vadar_019088</name>
</gene>
<evidence type="ECO:0000313" key="2">
    <source>
        <dbReference type="Proteomes" id="UP000828048"/>
    </source>
</evidence>
<accession>A0ACB7Y7Y4</accession>
<proteinExistence type="predicted"/>
<evidence type="ECO:0000313" key="1">
    <source>
        <dbReference type="EMBL" id="KAH7849525.1"/>
    </source>
</evidence>
<protein>
    <submittedName>
        <fullName evidence="1">Uncharacterized protein</fullName>
    </submittedName>
</protein>
<organism evidence="1 2">
    <name type="scientific">Vaccinium darrowii</name>
    <dbReference type="NCBI Taxonomy" id="229202"/>
    <lineage>
        <taxon>Eukaryota</taxon>
        <taxon>Viridiplantae</taxon>
        <taxon>Streptophyta</taxon>
        <taxon>Embryophyta</taxon>
        <taxon>Tracheophyta</taxon>
        <taxon>Spermatophyta</taxon>
        <taxon>Magnoliopsida</taxon>
        <taxon>eudicotyledons</taxon>
        <taxon>Gunneridae</taxon>
        <taxon>Pentapetalae</taxon>
        <taxon>asterids</taxon>
        <taxon>Ericales</taxon>
        <taxon>Ericaceae</taxon>
        <taxon>Vaccinioideae</taxon>
        <taxon>Vaccinieae</taxon>
        <taxon>Vaccinium</taxon>
    </lineage>
</organism>
<name>A0ACB7Y7Y4_9ERIC</name>
<comment type="caution">
    <text evidence="1">The sequence shown here is derived from an EMBL/GenBank/DDBJ whole genome shotgun (WGS) entry which is preliminary data.</text>
</comment>
<reference evidence="1 2" key="1">
    <citation type="journal article" date="2021" name="Hortic Res">
        <title>High-quality reference genome and annotation aids understanding of berry development for evergreen blueberry (Vaccinium darrowii).</title>
        <authorList>
            <person name="Yu J."/>
            <person name="Hulse-Kemp A.M."/>
            <person name="Babiker E."/>
            <person name="Staton M."/>
        </authorList>
    </citation>
    <scope>NUCLEOTIDE SEQUENCE [LARGE SCALE GENOMIC DNA]</scope>
    <source>
        <strain evidence="2">cv. NJ 8807/NJ 8810</strain>
        <tissue evidence="1">Young leaf</tissue>
    </source>
</reference>
<dbReference type="EMBL" id="CM037157">
    <property type="protein sequence ID" value="KAH7849525.1"/>
    <property type="molecule type" value="Genomic_DNA"/>
</dbReference>
<keyword evidence="2" id="KW-1185">Reference proteome</keyword>
<sequence>MATCFRRRTLLSSRLKPLFTLQRLDHALAESGAQTQFYAGMGSASALEQESVVKVDMSSWRKLDSRTLGITRSMIPLPSLIVLKVLRGAGFDTYLVGGCVRDLLLNKVPKDFDVVTTATLKQIKKEFHRCFIVGRRFPICHVNVKGSIVEVSSFETAGINGKEKQKNIFPRMPSGCDKKDFVLWRDCMRRDFTINSLFFDPFVNKIYDYTSGMMDLRSLKLQTLIPAQLSFKEDCARILRGLRIAARLGLSFSKETEIAILKQSTSIAGLAKTRIMLELNYMLSYGAAEPSLCLLWRFNLLDFLLPFQAAYLAQHASDHSSQRSVMLMKLFFNLDKLVTCDRPSDCTLWVGLLAFHLALVNHPHDAITVWTFASVLYHGTWKEGVNFARERSQALTSFIPEISELHHNRPEDELAQRVTHLASLVQDSIGALIETDILVEMMSRFPDFPCSDVLFVPHKTGKDTARLFSVLVNDVEHYDNGRRSFNIDYELLGKGDEQETRFVFGKIVMDTMSSGVVEESKFVEVEEKHEDRVLTGNCDAAPLGVQTRKNVGKDRKHNLSLPNAYLRQDDVKMHDELIDEKSNLSQNGIVNLKNSVAAEESKNKDKRKPEMIKESEFPQVAQKHEKMVNKESRSMSLKEITQKQQNMGNLLSEEIDENQLPPDRIKQQEVVSRKKKLHFLPEEGFTEVDAQHKQDVAKKKPKSPVLSRLFR</sequence>